<keyword evidence="4" id="KW-0808">Transferase</keyword>
<dbReference type="CDD" id="cd14014">
    <property type="entry name" value="STKc_PknB_like"/>
    <property type="match status" value="1"/>
</dbReference>
<dbReference type="InterPro" id="IPR045269">
    <property type="entry name" value="Atg1-like"/>
</dbReference>
<sequence length="609" mass="70416">MINSKFTSVRCEIKSVQNSHYRIVGLAGEGQFGKVYAAIHRQTGELVALKELNPFKFSTKKFLREIRILLSLDHPNIIRCYGVEHYQDKRYLVTEYCDGGTLRDLLATNNNRVNIEYKLKIIIDILEGLSHAHKEGIIHRDLKPENILLSVTSQGWKAKISDFGVAKIEAEDAIANISNMGDTGSPAYMAPEQFYGKYSYGSDIYSVGIILYELITGVRPFSGTPSEIMFAHLNRQPKFPKNLSPNLRLILREALQKLPQHRFRTASEMKAQILQYVLDLENKDVGFYEEIRKKPLYLELIQEELNDKEDIICLKTQGNLLYQTSAKKVTVKTFNFHHQKINFCFKNNYLFPENIIDLKIINNGCVVVTKDSKERDVYKLHLCQYKKRSLIHIKSDYFHYGIDSNCRWFAVTKTEGNEQGFQIIKTQDLSPITPLITDFIPSEIIILDSCHGIVIYTQNDIDKNRTYFRLFNRRGVWYDTYTVFLPLRRIVYHSRHSKTLLAGERKTNNLILLKFYPFSVKRIPLHFYPDFYYPMTTGFICASTSGNVALLDLEGNLLGLSHFQHNIRAIAPLNEDTIITITGDNSEQKQLIYRFKTIKNNKVIPINFS</sequence>
<dbReference type="GO" id="GO:0005737">
    <property type="term" value="C:cytoplasm"/>
    <property type="evidence" value="ECO:0007669"/>
    <property type="project" value="TreeGrafter"/>
</dbReference>
<proteinExistence type="predicted"/>
<dbReference type="PANTHER" id="PTHR24348:SF70">
    <property type="entry name" value="PROTEIN KINASE DOMAIN CONTAINING PROTEIN"/>
    <property type="match status" value="1"/>
</dbReference>
<keyword evidence="2" id="KW-0067">ATP-binding</keyword>
<dbReference type="Gene3D" id="1.10.510.10">
    <property type="entry name" value="Transferase(Phosphotransferase) domain 1"/>
    <property type="match status" value="1"/>
</dbReference>
<dbReference type="Proteomes" id="UP000437131">
    <property type="component" value="Unassembled WGS sequence"/>
</dbReference>
<dbReference type="InterPro" id="IPR008271">
    <property type="entry name" value="Ser/Thr_kinase_AS"/>
</dbReference>
<accession>A0A844GX37</accession>
<keyword evidence="1" id="KW-0547">Nucleotide-binding</keyword>
<dbReference type="SUPFAM" id="SSF56112">
    <property type="entry name" value="Protein kinase-like (PK-like)"/>
    <property type="match status" value="1"/>
</dbReference>
<dbReference type="PROSITE" id="PS00108">
    <property type="entry name" value="PROTEIN_KINASE_ST"/>
    <property type="match status" value="1"/>
</dbReference>
<dbReference type="GO" id="GO:0005524">
    <property type="term" value="F:ATP binding"/>
    <property type="evidence" value="ECO:0007669"/>
    <property type="project" value="UniProtKB-KW"/>
</dbReference>
<dbReference type="EMBL" id="WMIA01000007">
    <property type="protein sequence ID" value="MTF38745.1"/>
    <property type="molecule type" value="Genomic_DNA"/>
</dbReference>
<dbReference type="InterPro" id="IPR000719">
    <property type="entry name" value="Prot_kinase_dom"/>
</dbReference>
<gene>
    <name evidence="4" type="ORF">GGC33_07370</name>
</gene>
<protein>
    <submittedName>
        <fullName evidence="4">Protein kinase</fullName>
    </submittedName>
</protein>
<keyword evidence="4" id="KW-0418">Kinase</keyword>
<evidence type="ECO:0000256" key="1">
    <source>
        <dbReference type="ARBA" id="ARBA00022741"/>
    </source>
</evidence>
<evidence type="ECO:0000313" key="5">
    <source>
        <dbReference type="Proteomes" id="UP000437131"/>
    </source>
</evidence>
<name>A0A844GX37_9CHRO</name>
<dbReference type="PANTHER" id="PTHR24348">
    <property type="entry name" value="SERINE/THREONINE-PROTEIN KINASE UNC-51-RELATED"/>
    <property type="match status" value="1"/>
</dbReference>
<dbReference type="FunFam" id="1.10.510.10:FF:000571">
    <property type="entry name" value="Maternal embryonic leucine zipper kinase"/>
    <property type="match status" value="1"/>
</dbReference>
<organism evidence="4 5">
    <name type="scientific">Cyanobacterium aponinum 0216</name>
    <dbReference type="NCBI Taxonomy" id="2676140"/>
    <lineage>
        <taxon>Bacteria</taxon>
        <taxon>Bacillati</taxon>
        <taxon>Cyanobacteriota</taxon>
        <taxon>Cyanophyceae</taxon>
        <taxon>Oscillatoriophycideae</taxon>
        <taxon>Chroococcales</taxon>
        <taxon>Geminocystaceae</taxon>
        <taxon>Cyanobacterium</taxon>
    </lineage>
</organism>
<feature type="domain" description="Protein kinase" evidence="3">
    <location>
        <begin position="21"/>
        <end position="277"/>
    </location>
</feature>
<evidence type="ECO:0000259" key="3">
    <source>
        <dbReference type="PROSITE" id="PS50011"/>
    </source>
</evidence>
<dbReference type="GO" id="GO:0004674">
    <property type="term" value="F:protein serine/threonine kinase activity"/>
    <property type="evidence" value="ECO:0007669"/>
    <property type="project" value="InterPro"/>
</dbReference>
<evidence type="ECO:0000256" key="2">
    <source>
        <dbReference type="ARBA" id="ARBA00022840"/>
    </source>
</evidence>
<reference evidence="4 5" key="1">
    <citation type="submission" date="2019-11" db="EMBL/GenBank/DDBJ databases">
        <title>Isolation of a new High Light Tolerant Cyanobacteria.</title>
        <authorList>
            <person name="Dobson Z."/>
            <person name="Vaughn N."/>
            <person name="Vaughn M."/>
            <person name="Fromme P."/>
            <person name="Mazor Y."/>
        </authorList>
    </citation>
    <scope>NUCLEOTIDE SEQUENCE [LARGE SCALE GENOMIC DNA]</scope>
    <source>
        <strain evidence="4 5">0216</strain>
    </source>
</reference>
<dbReference type="InterPro" id="IPR011009">
    <property type="entry name" value="Kinase-like_dom_sf"/>
</dbReference>
<dbReference type="AlphaFoldDB" id="A0A844GX37"/>
<evidence type="ECO:0000313" key="4">
    <source>
        <dbReference type="EMBL" id="MTF38745.1"/>
    </source>
</evidence>
<comment type="caution">
    <text evidence="4">The sequence shown here is derived from an EMBL/GenBank/DDBJ whole genome shotgun (WGS) entry which is preliminary data.</text>
</comment>
<dbReference type="Pfam" id="PF00069">
    <property type="entry name" value="Pkinase"/>
    <property type="match status" value="1"/>
</dbReference>
<dbReference type="PROSITE" id="PS50011">
    <property type="entry name" value="PROTEIN_KINASE_DOM"/>
    <property type="match status" value="1"/>
</dbReference>
<dbReference type="SMART" id="SM00220">
    <property type="entry name" value="S_TKc"/>
    <property type="match status" value="1"/>
</dbReference>